<gene>
    <name evidence="1" type="ORF">GNF76_29160</name>
</gene>
<dbReference type="InterPro" id="IPR008979">
    <property type="entry name" value="Galactose-bd-like_sf"/>
</dbReference>
<protein>
    <recommendedName>
        <fullName evidence="3">CBM-cenC domain-containing protein</fullName>
    </recommendedName>
</protein>
<dbReference type="SUPFAM" id="SSF49785">
    <property type="entry name" value="Galactose-binding domain-like"/>
    <property type="match status" value="1"/>
</dbReference>
<reference evidence="1 2" key="1">
    <citation type="submission" date="2019-11" db="EMBL/GenBank/DDBJ databases">
        <title>Pseudomonas karstica sp. nov. and Pseudomonas spelaei sp. nov. from karst caves.</title>
        <authorList>
            <person name="Zeman M."/>
        </authorList>
    </citation>
    <scope>NUCLEOTIDE SEQUENCE [LARGE SCALE GENOMIC DNA]</scope>
    <source>
        <strain evidence="1 2">CCM 7893</strain>
    </source>
</reference>
<evidence type="ECO:0008006" key="3">
    <source>
        <dbReference type="Google" id="ProtNLM"/>
    </source>
</evidence>
<name>A0A6I3WDT8_9PSED</name>
<organism evidence="1 2">
    <name type="scientific">Pseudomonas spelaei</name>
    <dbReference type="NCBI Taxonomy" id="1055469"/>
    <lineage>
        <taxon>Bacteria</taxon>
        <taxon>Pseudomonadati</taxon>
        <taxon>Pseudomonadota</taxon>
        <taxon>Gammaproteobacteria</taxon>
        <taxon>Pseudomonadales</taxon>
        <taxon>Pseudomonadaceae</taxon>
        <taxon>Pseudomonas</taxon>
    </lineage>
</organism>
<evidence type="ECO:0000313" key="2">
    <source>
        <dbReference type="Proteomes" id="UP000438196"/>
    </source>
</evidence>
<comment type="caution">
    <text evidence="1">The sequence shown here is derived from an EMBL/GenBank/DDBJ whole genome shotgun (WGS) entry which is preliminary data.</text>
</comment>
<proteinExistence type="predicted"/>
<dbReference type="EMBL" id="WNNK01000060">
    <property type="protein sequence ID" value="MUF08397.1"/>
    <property type="molecule type" value="Genomic_DNA"/>
</dbReference>
<evidence type="ECO:0000313" key="1">
    <source>
        <dbReference type="EMBL" id="MUF08397.1"/>
    </source>
</evidence>
<sequence>MSSSDDIKDNTKFNANFNEWFSTDDLGAIGTVDGLGKGNTCYRANISHNNTDMRKRYEIPFKQGEELTFKFDMRTYPTTAVTEILITAMGAPAGSHTSIPTQPADGQWHTYSGKYIPTISGLFEFWLRIYTIDTEPYSYLEIDNLHVKYQPA</sequence>
<keyword evidence="2" id="KW-1185">Reference proteome</keyword>
<dbReference type="RefSeq" id="WP_155586494.1">
    <property type="nucleotide sequence ID" value="NZ_JBHSTH010000034.1"/>
</dbReference>
<accession>A0A6I3WDT8</accession>
<dbReference type="Proteomes" id="UP000438196">
    <property type="component" value="Unassembled WGS sequence"/>
</dbReference>
<dbReference type="AlphaFoldDB" id="A0A6I3WDT8"/>